<evidence type="ECO:0000313" key="2">
    <source>
        <dbReference type="Proteomes" id="UP000010478"/>
    </source>
</evidence>
<dbReference type="HOGENOM" id="CLU_2918214_0_0_3"/>
<sequence>MRTNHRLEAKSEYFVKQIILYQFWLHSDMMGSDPWGNVELCDLDSIVPIQPETIFPDRTLQ</sequence>
<reference evidence="1 2" key="1">
    <citation type="submission" date="2012-05" db="EMBL/GenBank/DDBJ databases">
        <title>Finished chromosome of genome of Oscillatoria sp. PCC 7112.</title>
        <authorList>
            <consortium name="US DOE Joint Genome Institute"/>
            <person name="Gugger M."/>
            <person name="Coursin T."/>
            <person name="Rippka R."/>
            <person name="Tandeau De Marsac N."/>
            <person name="Huntemann M."/>
            <person name="Wei C.-L."/>
            <person name="Han J."/>
            <person name="Detter J.C."/>
            <person name="Han C."/>
            <person name="Tapia R."/>
            <person name="Davenport K."/>
            <person name="Daligault H."/>
            <person name="Erkkila T."/>
            <person name="Gu W."/>
            <person name="Munk A.C.C."/>
            <person name="Teshima H."/>
            <person name="Xu Y."/>
            <person name="Chain P."/>
            <person name="Chen A."/>
            <person name="Krypides N."/>
            <person name="Mavromatis K."/>
            <person name="Markowitz V."/>
            <person name="Szeto E."/>
            <person name="Ivanova N."/>
            <person name="Mikhailova N."/>
            <person name="Ovchinnikova G."/>
            <person name="Pagani I."/>
            <person name="Pati A."/>
            <person name="Goodwin L."/>
            <person name="Peters L."/>
            <person name="Pitluck S."/>
            <person name="Woyke T."/>
            <person name="Kerfeld C."/>
        </authorList>
    </citation>
    <scope>NUCLEOTIDE SEQUENCE [LARGE SCALE GENOMIC DNA]</scope>
    <source>
        <strain evidence="1 2">PCC 7112</strain>
    </source>
</reference>
<accession>K9VGV7</accession>
<protein>
    <submittedName>
        <fullName evidence="1">Uncharacterized protein</fullName>
    </submittedName>
</protein>
<dbReference type="KEGG" id="oni:Osc7112_2766"/>
<keyword evidence="2" id="KW-1185">Reference proteome</keyword>
<dbReference type="Proteomes" id="UP000010478">
    <property type="component" value="Chromosome"/>
</dbReference>
<dbReference type="EMBL" id="CP003614">
    <property type="protein sequence ID" value="AFZ07176.1"/>
    <property type="molecule type" value="Genomic_DNA"/>
</dbReference>
<dbReference type="AlphaFoldDB" id="K9VGV7"/>
<evidence type="ECO:0000313" key="1">
    <source>
        <dbReference type="EMBL" id="AFZ07176.1"/>
    </source>
</evidence>
<dbReference type="RefSeq" id="WP_015176463.1">
    <property type="nucleotide sequence ID" value="NC_019729.1"/>
</dbReference>
<gene>
    <name evidence="1" type="ORF">Osc7112_2766</name>
</gene>
<name>K9VGV7_9CYAN</name>
<organism evidence="1 2">
    <name type="scientific">Phormidium nigroviride PCC 7112</name>
    <dbReference type="NCBI Taxonomy" id="179408"/>
    <lineage>
        <taxon>Bacteria</taxon>
        <taxon>Bacillati</taxon>
        <taxon>Cyanobacteriota</taxon>
        <taxon>Cyanophyceae</taxon>
        <taxon>Oscillatoriophycideae</taxon>
        <taxon>Oscillatoriales</taxon>
        <taxon>Oscillatoriaceae</taxon>
        <taxon>Phormidium</taxon>
    </lineage>
</organism>
<proteinExistence type="predicted"/>